<comment type="caution">
    <text evidence="3">The sequence shown here is derived from an EMBL/GenBank/DDBJ whole genome shotgun (WGS) entry which is preliminary data.</text>
</comment>
<feature type="transmembrane region" description="Helical" evidence="2">
    <location>
        <begin position="20"/>
        <end position="41"/>
    </location>
</feature>
<evidence type="ECO:0000313" key="4">
    <source>
        <dbReference type="Proteomes" id="UP001515943"/>
    </source>
</evidence>
<keyword evidence="2" id="KW-1133">Transmembrane helix</keyword>
<keyword evidence="2" id="KW-0472">Membrane</keyword>
<proteinExistence type="predicted"/>
<gene>
    <name evidence="3" type="ORF">FXN61_32120</name>
</gene>
<feature type="compositionally biased region" description="Low complexity" evidence="1">
    <location>
        <begin position="129"/>
        <end position="147"/>
    </location>
</feature>
<evidence type="ECO:0000256" key="2">
    <source>
        <dbReference type="SAM" id="Phobius"/>
    </source>
</evidence>
<protein>
    <submittedName>
        <fullName evidence="3">Uncharacterized protein</fullName>
    </submittedName>
</protein>
<evidence type="ECO:0000256" key="1">
    <source>
        <dbReference type="SAM" id="MobiDB-lite"/>
    </source>
</evidence>
<feature type="transmembrane region" description="Helical" evidence="2">
    <location>
        <begin position="48"/>
        <end position="65"/>
    </location>
</feature>
<dbReference type="RefSeq" id="WP_167977821.1">
    <property type="nucleotide sequence ID" value="NZ_VSRL01000158.1"/>
</dbReference>
<name>A0ABX1FQH7_9PSEU</name>
<feature type="transmembrane region" description="Helical" evidence="2">
    <location>
        <begin position="71"/>
        <end position="93"/>
    </location>
</feature>
<dbReference type="EMBL" id="VSRL01000158">
    <property type="protein sequence ID" value="NKE61170.1"/>
    <property type="molecule type" value="Genomic_DNA"/>
</dbReference>
<dbReference type="Proteomes" id="UP001515943">
    <property type="component" value="Unassembled WGS sequence"/>
</dbReference>
<reference evidence="3 4" key="1">
    <citation type="submission" date="2019-08" db="EMBL/GenBank/DDBJ databases">
        <title>Lentzea from Indian Himalayas.</title>
        <authorList>
            <person name="Mandal S."/>
            <person name="Mallick Gupta A."/>
            <person name="Maiti P.K."/>
            <person name="Sarkar J."/>
            <person name="Mandal S."/>
        </authorList>
    </citation>
    <scope>NUCLEOTIDE SEQUENCE [LARGE SCALE GENOMIC DNA]</scope>
    <source>
        <strain evidence="3 4">PSKA42</strain>
    </source>
</reference>
<keyword evidence="4" id="KW-1185">Reference proteome</keyword>
<sequence length="147" mass="14591">MGVVWPAAVFGVVGAVSPPGALVFIGSAAAGVAVVSGAVVLQRCRLRPQAWLSVLAGTAVVAMFLRPGDVAVGEAVWLTPVAVVLVVVAAMSLRHLHRADLAAGASLAAAVRCRPPGSTRAAGRDPGRAPRTAARGGFARPGCGDPG</sequence>
<evidence type="ECO:0000313" key="3">
    <source>
        <dbReference type="EMBL" id="NKE61170.1"/>
    </source>
</evidence>
<keyword evidence="2" id="KW-0812">Transmembrane</keyword>
<feature type="region of interest" description="Disordered" evidence="1">
    <location>
        <begin position="116"/>
        <end position="147"/>
    </location>
</feature>
<accession>A0ABX1FQH7</accession>
<organism evidence="3 4">
    <name type="scientific">Lentzea indica</name>
    <dbReference type="NCBI Taxonomy" id="2604800"/>
    <lineage>
        <taxon>Bacteria</taxon>
        <taxon>Bacillati</taxon>
        <taxon>Actinomycetota</taxon>
        <taxon>Actinomycetes</taxon>
        <taxon>Pseudonocardiales</taxon>
        <taxon>Pseudonocardiaceae</taxon>
        <taxon>Lentzea</taxon>
    </lineage>
</organism>